<keyword evidence="2" id="KW-1185">Reference proteome</keyword>
<evidence type="ECO:0000313" key="1">
    <source>
        <dbReference type="EMBL" id="MDQ2066083.1"/>
    </source>
</evidence>
<reference evidence="1 2" key="1">
    <citation type="submission" date="2023-08" db="EMBL/GenBank/DDBJ databases">
        <title>Characterization of two Paracoccaceae strains isolated from Phycosphere and proposal of Xinfangfangia lacusdiani sp. nov.</title>
        <authorList>
            <person name="Deng Y."/>
            <person name="Zhang Y.Q."/>
        </authorList>
    </citation>
    <scope>NUCLEOTIDE SEQUENCE [LARGE SCALE GENOMIC DNA]</scope>
    <source>
        <strain evidence="1 2">CPCC 101601</strain>
    </source>
</reference>
<evidence type="ECO:0000313" key="2">
    <source>
        <dbReference type="Proteomes" id="UP001239680"/>
    </source>
</evidence>
<dbReference type="RefSeq" id="WP_306679778.1">
    <property type="nucleotide sequence ID" value="NZ_JAVDBT010000005.1"/>
</dbReference>
<accession>A0ABU0VWT7</accession>
<gene>
    <name evidence="1" type="ORF">Q9295_06850</name>
</gene>
<dbReference type="EMBL" id="JAVDBT010000005">
    <property type="protein sequence ID" value="MDQ2066083.1"/>
    <property type="molecule type" value="Genomic_DNA"/>
</dbReference>
<sequence length="66" mass="7303">MFARLVSLLQLRRSTAFLLARADDRLLDDIGMSRGELQLMHLGVSELQETARAKSYPMGKALPATA</sequence>
<name>A0ABU0VWT7_9RHOB</name>
<proteinExistence type="predicted"/>
<dbReference type="Proteomes" id="UP001239680">
    <property type="component" value="Unassembled WGS sequence"/>
</dbReference>
<organism evidence="1 2">
    <name type="scientific">Pseudogemmobacter lacusdianii</name>
    <dbReference type="NCBI Taxonomy" id="3069608"/>
    <lineage>
        <taxon>Bacteria</taxon>
        <taxon>Pseudomonadati</taxon>
        <taxon>Pseudomonadota</taxon>
        <taxon>Alphaproteobacteria</taxon>
        <taxon>Rhodobacterales</taxon>
        <taxon>Paracoccaceae</taxon>
        <taxon>Pseudogemmobacter</taxon>
    </lineage>
</organism>
<comment type="caution">
    <text evidence="1">The sequence shown here is derived from an EMBL/GenBank/DDBJ whole genome shotgun (WGS) entry which is preliminary data.</text>
</comment>
<protein>
    <submittedName>
        <fullName evidence="1">DUF1127 domain-containing protein</fullName>
    </submittedName>
</protein>